<reference evidence="2" key="1">
    <citation type="submission" date="2016-06" db="EMBL/GenBank/DDBJ databases">
        <title>Parallel loss of symbiosis genes in relatives of nitrogen-fixing non-legume Parasponia.</title>
        <authorList>
            <person name="Van Velzen R."/>
            <person name="Holmer R."/>
            <person name="Bu F."/>
            <person name="Rutten L."/>
            <person name="Van Zeijl A."/>
            <person name="Liu W."/>
            <person name="Santuari L."/>
            <person name="Cao Q."/>
            <person name="Sharma T."/>
            <person name="Shen D."/>
            <person name="Roswanjaya Y."/>
            <person name="Wardhani T."/>
            <person name="Kalhor M.S."/>
            <person name="Jansen J."/>
            <person name="Van den Hoogen J."/>
            <person name="Gungor B."/>
            <person name="Hartog M."/>
            <person name="Hontelez J."/>
            <person name="Verver J."/>
            <person name="Yang W.-C."/>
            <person name="Schijlen E."/>
            <person name="Repin R."/>
            <person name="Schilthuizen M."/>
            <person name="Schranz E."/>
            <person name="Heidstra R."/>
            <person name="Miyata K."/>
            <person name="Fedorova E."/>
            <person name="Kohlen W."/>
            <person name="Bisseling T."/>
            <person name="Smit S."/>
            <person name="Geurts R."/>
        </authorList>
    </citation>
    <scope>NUCLEOTIDE SEQUENCE [LARGE SCALE GENOMIC DNA]</scope>
    <source>
        <strain evidence="2">cv. RG33-2</strain>
    </source>
</reference>
<evidence type="ECO:0000313" key="1">
    <source>
        <dbReference type="EMBL" id="PON84968.1"/>
    </source>
</evidence>
<accession>A0A2P5EHE1</accession>
<proteinExistence type="predicted"/>
<sequence length="235" mass="26765">MSALRERNTVAVKKDELYGKSSLSIEEEDDGLSYFVSKLTPRGISLPGPDELFHATISDPYWTSVDSELAIKRANYYWKVLASEGFYSDQREFDEFGLELFPFRHEVIPCNTVRNWSLHHELATFALSKGLENNNLTLIEILRANVECDCKQGIMYEKAGDTVFTKHDIGEPYYLTIKASNDRVYEAQVFCPSVSGNQILEKGIGPSSFEELGVELIQFRPALYYPEIKNPSARR</sequence>
<dbReference type="InParanoid" id="A0A2P5EHE1"/>
<keyword evidence="2" id="KW-1185">Reference proteome</keyword>
<organism evidence="1 2">
    <name type="scientific">Trema orientale</name>
    <name type="common">Charcoal tree</name>
    <name type="synonym">Celtis orientalis</name>
    <dbReference type="NCBI Taxonomy" id="63057"/>
    <lineage>
        <taxon>Eukaryota</taxon>
        <taxon>Viridiplantae</taxon>
        <taxon>Streptophyta</taxon>
        <taxon>Embryophyta</taxon>
        <taxon>Tracheophyta</taxon>
        <taxon>Spermatophyta</taxon>
        <taxon>Magnoliopsida</taxon>
        <taxon>eudicotyledons</taxon>
        <taxon>Gunneridae</taxon>
        <taxon>Pentapetalae</taxon>
        <taxon>rosids</taxon>
        <taxon>fabids</taxon>
        <taxon>Rosales</taxon>
        <taxon>Cannabaceae</taxon>
        <taxon>Trema</taxon>
    </lineage>
</organism>
<evidence type="ECO:0000313" key="2">
    <source>
        <dbReference type="Proteomes" id="UP000237000"/>
    </source>
</evidence>
<dbReference type="Proteomes" id="UP000237000">
    <property type="component" value="Unassembled WGS sequence"/>
</dbReference>
<comment type="caution">
    <text evidence="1">The sequence shown here is derived from an EMBL/GenBank/DDBJ whole genome shotgun (WGS) entry which is preliminary data.</text>
</comment>
<gene>
    <name evidence="1" type="ORF">TorRG33x02_192200</name>
</gene>
<dbReference type="AlphaFoldDB" id="A0A2P5EHE1"/>
<dbReference type="EMBL" id="JXTC01000154">
    <property type="protein sequence ID" value="PON84968.1"/>
    <property type="molecule type" value="Genomic_DNA"/>
</dbReference>
<protein>
    <submittedName>
        <fullName evidence="1">Uncharacterized protein</fullName>
    </submittedName>
</protein>
<name>A0A2P5EHE1_TREOI</name>